<evidence type="ECO:0000256" key="3">
    <source>
        <dbReference type="SAM" id="MobiDB-lite"/>
    </source>
</evidence>
<keyword evidence="6" id="KW-1185">Reference proteome</keyword>
<dbReference type="InterPro" id="IPR001138">
    <property type="entry name" value="Zn2Cys6_DnaBD"/>
</dbReference>
<accession>A0ABR1KK18</accession>
<feature type="compositionally biased region" description="Low complexity" evidence="3">
    <location>
        <begin position="947"/>
        <end position="968"/>
    </location>
</feature>
<dbReference type="SMART" id="SM00066">
    <property type="entry name" value="GAL4"/>
    <property type="match status" value="1"/>
</dbReference>
<keyword evidence="2" id="KW-0539">Nucleus</keyword>
<dbReference type="Pfam" id="PF04082">
    <property type="entry name" value="Fungal_trans"/>
    <property type="match status" value="1"/>
</dbReference>
<feature type="region of interest" description="Disordered" evidence="3">
    <location>
        <begin position="926"/>
        <end position="1003"/>
    </location>
</feature>
<feature type="domain" description="Zn(2)-C6 fungal-type" evidence="4">
    <location>
        <begin position="34"/>
        <end position="64"/>
    </location>
</feature>
<dbReference type="PANTHER" id="PTHR47654">
    <property type="entry name" value="ZN(II)2CYS6 TRANSCRIPTION FACTOR (EUROFUNG)-RELATED"/>
    <property type="match status" value="1"/>
</dbReference>
<dbReference type="InterPro" id="IPR007219">
    <property type="entry name" value="XnlR_reg_dom"/>
</dbReference>
<evidence type="ECO:0000313" key="6">
    <source>
        <dbReference type="Proteomes" id="UP001363622"/>
    </source>
</evidence>
<reference evidence="5 6" key="1">
    <citation type="submission" date="2024-04" db="EMBL/GenBank/DDBJ databases">
        <title>Phyllosticta paracitricarpa is synonymous to the EU quarantine fungus P. citricarpa based on phylogenomic analyses.</title>
        <authorList>
            <consortium name="Lawrence Berkeley National Laboratory"/>
            <person name="Van Ingen-Buijs V.A."/>
            <person name="Van Westerhoven A.C."/>
            <person name="Haridas S."/>
            <person name="Skiadas P."/>
            <person name="Martin F."/>
            <person name="Groenewald J.Z."/>
            <person name="Crous P.W."/>
            <person name="Seidl M.F."/>
        </authorList>
    </citation>
    <scope>NUCLEOTIDE SEQUENCE [LARGE SCALE GENOMIC DNA]</scope>
    <source>
        <strain evidence="5 6">CBS 123371</strain>
    </source>
</reference>
<keyword evidence="1" id="KW-0479">Metal-binding</keyword>
<feature type="region of interest" description="Disordered" evidence="3">
    <location>
        <begin position="1"/>
        <end position="28"/>
    </location>
</feature>
<organism evidence="5 6">
    <name type="scientific">Phyllosticta citriasiana</name>
    <dbReference type="NCBI Taxonomy" id="595635"/>
    <lineage>
        <taxon>Eukaryota</taxon>
        <taxon>Fungi</taxon>
        <taxon>Dikarya</taxon>
        <taxon>Ascomycota</taxon>
        <taxon>Pezizomycotina</taxon>
        <taxon>Dothideomycetes</taxon>
        <taxon>Dothideomycetes incertae sedis</taxon>
        <taxon>Botryosphaeriales</taxon>
        <taxon>Phyllostictaceae</taxon>
        <taxon>Phyllosticta</taxon>
    </lineage>
</organism>
<evidence type="ECO:0000313" key="5">
    <source>
        <dbReference type="EMBL" id="KAK7515840.1"/>
    </source>
</evidence>
<evidence type="ECO:0000256" key="1">
    <source>
        <dbReference type="ARBA" id="ARBA00022723"/>
    </source>
</evidence>
<feature type="compositionally biased region" description="Basic residues" evidence="3">
    <location>
        <begin position="932"/>
        <end position="946"/>
    </location>
</feature>
<dbReference type="PROSITE" id="PS50048">
    <property type="entry name" value="ZN2_CY6_FUNGAL_2"/>
    <property type="match status" value="1"/>
</dbReference>
<dbReference type="PROSITE" id="PS00463">
    <property type="entry name" value="ZN2_CY6_FUNGAL_1"/>
    <property type="match status" value="1"/>
</dbReference>
<dbReference type="Proteomes" id="UP001363622">
    <property type="component" value="Unassembled WGS sequence"/>
</dbReference>
<comment type="caution">
    <text evidence="5">The sequence shown here is derived from an EMBL/GenBank/DDBJ whole genome shotgun (WGS) entry which is preliminary data.</text>
</comment>
<dbReference type="InterPro" id="IPR053230">
    <property type="entry name" value="Trans_reg_galc"/>
</dbReference>
<dbReference type="InterPro" id="IPR036864">
    <property type="entry name" value="Zn2-C6_fun-type_DNA-bd_sf"/>
</dbReference>
<proteinExistence type="predicted"/>
<sequence length="1035" mass="116951">MAPPSTSAKVAIPPLRHRAHTPPVTTDKKRTAKACAECRSRKIKCSGRQPTCDHCDQLQLPCVYNDGKRERHKKGLERGDRMLQLLRDISATVHLPSDIRSRIKSLELEVPDDNLSMASTASQKRFLTVGVSVSNKRPRSHSPSMGRVENPEAMVSAEVGSQRSVDLVGEDLVQTEQTRATGFIGKVSEVAWAQSLAHVQNSQTKDECDGSQVFGTAGDGERAQKDRLEAMGPRHAPEYRPQDRVSDYNYHADQEDDVLLLSNVDKDELPTAEMATNICECYMQNVQGMFPALSKSDFMDQFEIYLGSRNPENLPAKWRAILNLVFAIGARFSHLAEAPWRGDERDHLIYFTRARHLGFNGETLLEHPDIQGIQVLALISFYYLAIGQVSRAWVMVGSACRHAVALGMHLRTEVPSIPTVQKEKRVRVWWSLHRLDHVLCEITGRPPAINHLFASVPVPTPLERDNVSPALDRMSLHGRERKEGRHPKDGMHIKDSEMDDVQMTTCFRHHVLLGLIAQKAIVKLYSAATVTESWEAARDSIVALSKEIDQWYSNLPPKYQFYHNSTPATLRERTLLGFSFYSTKILLNRPCLCRIDVRMKNIGEHSKVVNDERSRECVRAARSMAGLLPDGAEPDVLWLYCNGPWWCIVHHLMQAITVFMLELAFELNHMSEPKADRDAILAVLQKLIRWMEKMADMGNATARGAYKQIREQFRGFESSRDSKIHEFAGMVFTKQARQSDVESPLATPRPSTWQSQAAGDVELDGDDGQQQDYAETSESADYFGQLHRDQHGVSLNQSMQTHQTVKHQHHRHQNHYHLDDVWRHAAPPAATFNLPLNAATTTPFGAGPGEPWETNPDPTWSNLIWQTSHDQFNPFSHLAPGWPLLAPQQLQQMDGAALQHSQYAAGVYVGAGQTHMSAFARVPWVPSSTQQNHHHHRHHQHQHQQPHHQQQQQHRQNQHIPHPDQQQQHQHHQLSYNDFADGDMDCPYDASSSMDPSNSHSHSLADGYEAAAALEHVQGVERERDGLDGVERHLN</sequence>
<evidence type="ECO:0000259" key="4">
    <source>
        <dbReference type="PROSITE" id="PS50048"/>
    </source>
</evidence>
<gene>
    <name evidence="5" type="ORF">IWZ03DRAFT_415839</name>
</gene>
<evidence type="ECO:0000256" key="2">
    <source>
        <dbReference type="ARBA" id="ARBA00023242"/>
    </source>
</evidence>
<dbReference type="SMART" id="SM00906">
    <property type="entry name" value="Fungal_trans"/>
    <property type="match status" value="1"/>
</dbReference>
<protein>
    <submittedName>
        <fullName evidence="5">Fungal-specific transcription factor domain-containing protein</fullName>
    </submittedName>
</protein>
<dbReference type="Gene3D" id="4.10.240.10">
    <property type="entry name" value="Zn(2)-C6 fungal-type DNA-binding domain"/>
    <property type="match status" value="1"/>
</dbReference>
<dbReference type="CDD" id="cd12148">
    <property type="entry name" value="fungal_TF_MHR"/>
    <property type="match status" value="1"/>
</dbReference>
<dbReference type="SUPFAM" id="SSF57701">
    <property type="entry name" value="Zn2/Cys6 DNA-binding domain"/>
    <property type="match status" value="1"/>
</dbReference>
<dbReference type="PANTHER" id="PTHR47654:SF5">
    <property type="entry name" value="TRANSCRIPTION FACTOR DOMAIN-CONTAINING PROTEIN"/>
    <property type="match status" value="1"/>
</dbReference>
<feature type="compositionally biased region" description="Low complexity" evidence="3">
    <location>
        <begin position="991"/>
        <end position="1002"/>
    </location>
</feature>
<dbReference type="EMBL" id="JBBPHU010000007">
    <property type="protein sequence ID" value="KAK7515840.1"/>
    <property type="molecule type" value="Genomic_DNA"/>
</dbReference>
<dbReference type="CDD" id="cd00067">
    <property type="entry name" value="GAL4"/>
    <property type="match status" value="1"/>
</dbReference>
<name>A0ABR1KK18_9PEZI</name>
<dbReference type="Pfam" id="PF00172">
    <property type="entry name" value="Zn_clus"/>
    <property type="match status" value="1"/>
</dbReference>